<dbReference type="PANTHER" id="PTHR31151:SF0">
    <property type="entry name" value="PROLINE-TRNA LIGASE (DUF1680)"/>
    <property type="match status" value="1"/>
</dbReference>
<evidence type="ECO:0000259" key="3">
    <source>
        <dbReference type="Pfam" id="PF20736"/>
    </source>
</evidence>
<dbReference type="GO" id="GO:0005975">
    <property type="term" value="P:carbohydrate metabolic process"/>
    <property type="evidence" value="ECO:0007669"/>
    <property type="project" value="InterPro"/>
</dbReference>
<feature type="domain" description="Non-reducing end beta-L-arabinofuranosidase-like GH127 middle" evidence="3">
    <location>
        <begin position="454"/>
        <end position="547"/>
    </location>
</feature>
<comment type="caution">
    <text evidence="4">The sequence shown here is derived from an EMBL/GenBank/DDBJ whole genome shotgun (WGS) entry which is preliminary data.</text>
</comment>
<dbReference type="SUPFAM" id="SSF48208">
    <property type="entry name" value="Six-hairpin glycosidases"/>
    <property type="match status" value="1"/>
</dbReference>
<evidence type="ECO:0008006" key="6">
    <source>
        <dbReference type="Google" id="ProtNLM"/>
    </source>
</evidence>
<dbReference type="Pfam" id="PF20736">
    <property type="entry name" value="Glyco_hydro127M"/>
    <property type="match status" value="1"/>
</dbReference>
<organism evidence="4 5">
    <name type="scientific">Streptomyces mimosae</name>
    <dbReference type="NCBI Taxonomy" id="2586635"/>
    <lineage>
        <taxon>Bacteria</taxon>
        <taxon>Bacillati</taxon>
        <taxon>Actinomycetota</taxon>
        <taxon>Actinomycetes</taxon>
        <taxon>Kitasatosporales</taxon>
        <taxon>Streptomycetaceae</taxon>
        <taxon>Streptomyces</taxon>
    </lineage>
</organism>
<dbReference type="EMBL" id="VDLY02000005">
    <property type="protein sequence ID" value="KAB8166969.1"/>
    <property type="molecule type" value="Genomic_DNA"/>
</dbReference>
<sequence>MELSQRRVHQPLGPVRRRRDPRRHTRTRLLLPAPGLAGAGTDLRSRQIVTRNASSTVPTVPTAPADAPRLRPADPARVRLLPGPFAERAAHAAGVYGGLSPADVLKGFRRNAGQPAPGNDLAGWASRTTEATFGQWVGGLARLAHTLGDTALAARAVELADGWAATLPADGDARMATYGWEKAACGLVDVAEYAGHQDALRALSRITEAAARTFDRSRSPATRLDRDGRRPQGTLEWYTLAENPYRAYQLTGDPAFREFAELWHYDAYWDAFATRPEPGGTWDVPVWLHAYSHVNTFCSAAEAYAATGDRAMLDIARNGLEWVAETQAYATGGYGPGEWSVPDDGTLGRALEWRTDTAEIPCDTWAIFKLTRRLLPATGDAAHAELAERLLFNGIGASLPIRADGRSYYYADYRLGGQATKLRHWDAWPCCSGTYLQAVAAVPDLVFLTAEDGLAVAQFVPAEIRWQHEGQELTVRQRTRFPETDTSELVVEADAPVACTLRVRVPSWSRGFALRVNGASVPAVPGAGGWAAVSRVWAPGDRLEVTLGATLRAEPVDRFHPHRAALLHGPVVLAQEGVFSSPFALPDGADEDRLAAALRRVDPDDGDGPFAARLRYEPTDRGAEEQPVGPFRALSGVRERRPHRVYHDLDAPRFI</sequence>
<feature type="region of interest" description="Disordered" evidence="1">
    <location>
        <begin position="1"/>
        <end position="25"/>
    </location>
</feature>
<dbReference type="AlphaFoldDB" id="A0A5N6AGN5"/>
<dbReference type="InterPro" id="IPR008928">
    <property type="entry name" value="6-hairpin_glycosidase_sf"/>
</dbReference>
<feature type="domain" description="Non-reducing end beta-L-arabinofuranosidase-like GH127 catalytic" evidence="2">
    <location>
        <begin position="78"/>
        <end position="443"/>
    </location>
</feature>
<keyword evidence="5" id="KW-1185">Reference proteome</keyword>
<dbReference type="InterPro" id="IPR012878">
    <property type="entry name" value="Beta-AFase-like_GH127_cat"/>
</dbReference>
<dbReference type="PANTHER" id="PTHR31151">
    <property type="entry name" value="PROLINE-TRNA LIGASE (DUF1680)"/>
    <property type="match status" value="1"/>
</dbReference>
<evidence type="ECO:0000256" key="1">
    <source>
        <dbReference type="SAM" id="MobiDB-lite"/>
    </source>
</evidence>
<evidence type="ECO:0000259" key="2">
    <source>
        <dbReference type="Pfam" id="PF07944"/>
    </source>
</evidence>
<feature type="compositionally biased region" description="Basic residues" evidence="1">
    <location>
        <begin position="15"/>
        <end position="25"/>
    </location>
</feature>
<accession>A0A5N6AGN5</accession>
<protein>
    <recommendedName>
        <fullName evidence="6">Glycoside hydrolase family 127 protein</fullName>
    </recommendedName>
</protein>
<reference evidence="4" key="1">
    <citation type="submission" date="2019-10" db="EMBL/GenBank/DDBJ databases">
        <title>Nonomuraea sp. nov., isolated from Phyllanthus amarus.</title>
        <authorList>
            <person name="Klykleung N."/>
            <person name="Tanasupawat S."/>
        </authorList>
    </citation>
    <scope>NUCLEOTIDE SEQUENCE [LARGE SCALE GENOMIC DNA]</scope>
    <source>
        <strain evidence="4">3MP-10</strain>
    </source>
</reference>
<dbReference type="Pfam" id="PF07944">
    <property type="entry name" value="Beta-AFase-like_GH127_cat"/>
    <property type="match status" value="1"/>
</dbReference>
<name>A0A5N6AGN5_9ACTN</name>
<evidence type="ECO:0000313" key="5">
    <source>
        <dbReference type="Proteomes" id="UP000314251"/>
    </source>
</evidence>
<dbReference type="InterPro" id="IPR049046">
    <property type="entry name" value="Beta-AFase-like_GH127_middle"/>
</dbReference>
<gene>
    <name evidence="4" type="ORF">FH607_008640</name>
</gene>
<dbReference type="OrthoDB" id="9757939at2"/>
<proteinExistence type="predicted"/>
<evidence type="ECO:0000313" key="4">
    <source>
        <dbReference type="EMBL" id="KAB8166969.1"/>
    </source>
</evidence>
<dbReference type="Proteomes" id="UP000314251">
    <property type="component" value="Unassembled WGS sequence"/>
</dbReference>